<dbReference type="Proteomes" id="UP000294644">
    <property type="component" value="Unassembled WGS sequence"/>
</dbReference>
<feature type="transmembrane region" description="Helical" evidence="1">
    <location>
        <begin position="12"/>
        <end position="30"/>
    </location>
</feature>
<comment type="caution">
    <text evidence="2">The sequence shown here is derived from an EMBL/GenBank/DDBJ whole genome shotgun (WGS) entry which is preliminary data.</text>
</comment>
<proteinExistence type="predicted"/>
<keyword evidence="1" id="KW-0812">Transmembrane</keyword>
<evidence type="ECO:0000256" key="1">
    <source>
        <dbReference type="SAM" id="Phobius"/>
    </source>
</evidence>
<keyword evidence="1" id="KW-0472">Membrane</keyword>
<dbReference type="EMBL" id="SMFN01000008">
    <property type="protein sequence ID" value="TDE04333.1"/>
    <property type="molecule type" value="Genomic_DNA"/>
</dbReference>
<name>A0A4R5D2A7_9FLAO</name>
<reference evidence="2 3" key="1">
    <citation type="submission" date="2019-03" db="EMBL/GenBank/DDBJ databases">
        <title>Flavobacterium LB-D12 sp. nov., isolated from arctic soil.</title>
        <authorList>
            <person name="Chaudhary D.K."/>
        </authorList>
    </citation>
    <scope>NUCLEOTIDE SEQUENCE [LARGE SCALE GENOMIC DNA]</scope>
    <source>
        <strain evidence="2 3">LB-D12</strain>
    </source>
</reference>
<accession>A0A4R5D2A7</accession>
<evidence type="ECO:0000313" key="2">
    <source>
        <dbReference type="EMBL" id="TDE04333.1"/>
    </source>
</evidence>
<gene>
    <name evidence="2" type="ORF">E0F91_08430</name>
</gene>
<evidence type="ECO:0000313" key="3">
    <source>
        <dbReference type="Proteomes" id="UP000294644"/>
    </source>
</evidence>
<feature type="transmembrane region" description="Helical" evidence="1">
    <location>
        <begin position="42"/>
        <end position="59"/>
    </location>
</feature>
<keyword evidence="3" id="KW-1185">Reference proteome</keyword>
<organism evidence="2 3">
    <name type="scientific">Flavobacterium sandaracinum</name>
    <dbReference type="NCBI Taxonomy" id="2541733"/>
    <lineage>
        <taxon>Bacteria</taxon>
        <taxon>Pseudomonadati</taxon>
        <taxon>Bacteroidota</taxon>
        <taxon>Flavobacteriia</taxon>
        <taxon>Flavobacteriales</taxon>
        <taxon>Flavobacteriaceae</taxon>
        <taxon>Flavobacterium</taxon>
    </lineage>
</organism>
<sequence length="77" mass="9014">MVKASFFSTEPLFFKFIYIVGFLGAFYALYENIFLEKEKQSGIAIYILLLFGLFHLRRANVMLKHRKSQNNSKNTAQ</sequence>
<protein>
    <submittedName>
        <fullName evidence="2">Uncharacterized protein</fullName>
    </submittedName>
</protein>
<dbReference type="AlphaFoldDB" id="A0A4R5D2A7"/>
<keyword evidence="1" id="KW-1133">Transmembrane helix</keyword>
<dbReference type="OrthoDB" id="1366920at2"/>
<dbReference type="RefSeq" id="WP_132065936.1">
    <property type="nucleotide sequence ID" value="NZ_SMFN01000008.1"/>
</dbReference>